<evidence type="ECO:0000313" key="3">
    <source>
        <dbReference type="EMBL" id="WND03276.1"/>
    </source>
</evidence>
<dbReference type="InterPro" id="IPR007516">
    <property type="entry name" value="Co_F420_Hydgase/DH_bsu_N"/>
</dbReference>
<dbReference type="Pfam" id="PF04422">
    <property type="entry name" value="FrhB_FdhB_N"/>
    <property type="match status" value="1"/>
</dbReference>
<dbReference type="InterPro" id="IPR007525">
    <property type="entry name" value="FrhB_FdhB_C"/>
</dbReference>
<dbReference type="AlphaFoldDB" id="A0AA52H9K0"/>
<evidence type="ECO:0000259" key="1">
    <source>
        <dbReference type="Pfam" id="PF04422"/>
    </source>
</evidence>
<feature type="domain" description="Coenzyme F420 hydrogenase/dehydrogenase beta subunit N-terminal" evidence="1">
    <location>
        <begin position="87"/>
        <end position="159"/>
    </location>
</feature>
<dbReference type="EMBL" id="CP123872">
    <property type="protein sequence ID" value="WND03276.1"/>
    <property type="molecule type" value="Genomic_DNA"/>
</dbReference>
<dbReference type="RefSeq" id="WP_310799129.1">
    <property type="nucleotide sequence ID" value="NZ_CP123872.1"/>
</dbReference>
<dbReference type="GO" id="GO:0033354">
    <property type="term" value="P:chlorophyll cycle"/>
    <property type="evidence" value="ECO:0007669"/>
    <property type="project" value="TreeGrafter"/>
</dbReference>
<dbReference type="PANTHER" id="PTHR31332">
    <property type="entry name" value="7-HYDROXYMETHYL CHLOROPHYLL A REDUCTASE, CHLOROPLASTIC"/>
    <property type="match status" value="1"/>
</dbReference>
<dbReference type="GO" id="GO:0090415">
    <property type="term" value="F:7-hydroxymethyl chlorophyll a reductase activity"/>
    <property type="evidence" value="ECO:0007669"/>
    <property type="project" value="TreeGrafter"/>
</dbReference>
<dbReference type="PANTHER" id="PTHR31332:SF0">
    <property type="entry name" value="7-HYDROXYMETHYL CHLOROPHYLL A REDUCTASE, CHLOROPLASTIC"/>
    <property type="match status" value="1"/>
</dbReference>
<dbReference type="InterPro" id="IPR045220">
    <property type="entry name" value="FRHB/FDHB/HCAR-like"/>
</dbReference>
<gene>
    <name evidence="3" type="ORF">QGN29_02695</name>
</gene>
<keyword evidence="4" id="KW-1185">Reference proteome</keyword>
<protein>
    <submittedName>
        <fullName evidence="3">Coenzyme F420 hydrogenase/dehydrogenase, beta subunit C-terminal domain</fullName>
    </submittedName>
</protein>
<organism evidence="3 4">
    <name type="scientific">Temperatibacter marinus</name>
    <dbReference type="NCBI Taxonomy" id="1456591"/>
    <lineage>
        <taxon>Bacteria</taxon>
        <taxon>Pseudomonadati</taxon>
        <taxon>Pseudomonadota</taxon>
        <taxon>Alphaproteobacteria</taxon>
        <taxon>Kordiimonadales</taxon>
        <taxon>Temperatibacteraceae</taxon>
        <taxon>Temperatibacter</taxon>
    </lineage>
</organism>
<feature type="domain" description="Coenzyme F420 hydrogenase/dehydrogenase beta subunit C-terminal" evidence="2">
    <location>
        <begin position="174"/>
        <end position="339"/>
    </location>
</feature>
<name>A0AA52H9K0_9PROT</name>
<proteinExistence type="predicted"/>
<evidence type="ECO:0000313" key="4">
    <source>
        <dbReference type="Proteomes" id="UP001268683"/>
    </source>
</evidence>
<reference evidence="3" key="1">
    <citation type="submission" date="2023-04" db="EMBL/GenBank/DDBJ databases">
        <title>Complete genome sequence of Temperatibacter marinus.</title>
        <authorList>
            <person name="Rong J.-C."/>
            <person name="Yi M.-L."/>
            <person name="Zhao Q."/>
        </authorList>
    </citation>
    <scope>NUCLEOTIDE SEQUENCE</scope>
    <source>
        <strain evidence="3">NBRC 110045</strain>
    </source>
</reference>
<dbReference type="Proteomes" id="UP001268683">
    <property type="component" value="Chromosome"/>
</dbReference>
<dbReference type="Pfam" id="PF04432">
    <property type="entry name" value="FrhB_FdhB_C"/>
    <property type="match status" value="1"/>
</dbReference>
<sequence length="419" mass="46650">MNSFQKIEDVAAKRLCTGCGNCAFASLGKIKMVESKDENRRPKTVLPLNQEELEKVQHYCPALNYEAKSLPATTFLEKAWGPVLEVWEGYATDPVIRFQASSGGAITALSFFMMDTGKCDGTLHIKARKDIPYLNESSYSSTLKELREGCGSRYAPASVCDRLDLVENRKNPSVVVGKPCEIKALNQASSHSALLKDKLGLTISIFCAGVPSHKGTEALLKSLKPRINSTNLNSLKYRGEGWPGNMVAAWNTITGKSHERAVSYESGWGDILQKHRQWRCHICEDHTGEWADISVGDPWQNPTSETEKGKSLIVIRTEKARVLFHEAIRKGYIRAEQKKSDILFKAQPNLFATKGAVFGRILAMKFMGLAAPKLSAASFICWLNLPFKQKGQSIFGTVKRIYTRKLYLPKVLREMKGAN</sequence>
<dbReference type="KEGG" id="tmk:QGN29_02695"/>
<evidence type="ECO:0000259" key="2">
    <source>
        <dbReference type="Pfam" id="PF04432"/>
    </source>
</evidence>
<accession>A0AA52H9K0</accession>